<gene>
    <name evidence="1" type="ORF">BGZ65_002171</name>
</gene>
<dbReference type="Proteomes" id="UP000749646">
    <property type="component" value="Unassembled WGS sequence"/>
</dbReference>
<dbReference type="Gene3D" id="3.80.10.10">
    <property type="entry name" value="Ribonuclease Inhibitor"/>
    <property type="match status" value="1"/>
</dbReference>
<evidence type="ECO:0000313" key="2">
    <source>
        <dbReference type="Proteomes" id="UP000749646"/>
    </source>
</evidence>
<keyword evidence="2" id="KW-1185">Reference proteome</keyword>
<evidence type="ECO:0000313" key="1">
    <source>
        <dbReference type="EMBL" id="KAF9936666.1"/>
    </source>
</evidence>
<protein>
    <submittedName>
        <fullName evidence="1">Uncharacterized protein</fullName>
    </submittedName>
</protein>
<proteinExistence type="predicted"/>
<dbReference type="EMBL" id="JAAAHW010009751">
    <property type="protein sequence ID" value="KAF9936666.1"/>
    <property type="molecule type" value="Genomic_DNA"/>
</dbReference>
<name>A0A9P6ILS2_9FUNG</name>
<dbReference type="OrthoDB" id="2422474at2759"/>
<organism evidence="1 2">
    <name type="scientific">Modicella reniformis</name>
    <dbReference type="NCBI Taxonomy" id="1440133"/>
    <lineage>
        <taxon>Eukaryota</taxon>
        <taxon>Fungi</taxon>
        <taxon>Fungi incertae sedis</taxon>
        <taxon>Mucoromycota</taxon>
        <taxon>Mortierellomycotina</taxon>
        <taxon>Mortierellomycetes</taxon>
        <taxon>Mortierellales</taxon>
        <taxon>Mortierellaceae</taxon>
        <taxon>Modicella</taxon>
    </lineage>
</organism>
<dbReference type="AlphaFoldDB" id="A0A9P6ILS2"/>
<accession>A0A9P6ILS2</accession>
<comment type="caution">
    <text evidence="1">The sequence shown here is derived from an EMBL/GenBank/DDBJ whole genome shotgun (WGS) entry which is preliminary data.</text>
</comment>
<sequence length="424" mass="46857">MVSGPPDSIPKAFMVEPVKDHDLYHKGIRINALCHGPSITNVAPHVTSHGGYTVTYPRHKCRKLIKAVKNVVSGAPGHAAVDNRDRLDAAGINRKDFFSAQSVVDDRKGAMEVLLREANVNRQHNITGDLNSIVLDDGQTIWVCTSCLGYLQGGEPIDETTYLTLPQYISLANRGPEMDVTLHNPEAVALFTEIFTKKTKTTQMIICFNSEYLPPIQDLFNKLGTAFQNQKMLVHLKIYCNTNNVVYTGLQSVLSCQYLETLHVSGIPSFLQGDHLPMKCKRLKELELQGVHVNMEQYANNLRALIGMNPGLKSLTVTCTTFTNTLLETPFLKPEEIPKQFAKLAYLNLSYTDLDLQQVIIVLNKTLERTSPKLKGLTLSHNPNIGETGGPAICSLLLARGCQVVPEMEGNVASQHIDDNAVPE</sequence>
<reference evidence="1" key="1">
    <citation type="journal article" date="2020" name="Fungal Divers.">
        <title>Resolving the Mortierellaceae phylogeny through synthesis of multi-gene phylogenetics and phylogenomics.</title>
        <authorList>
            <person name="Vandepol N."/>
            <person name="Liber J."/>
            <person name="Desiro A."/>
            <person name="Na H."/>
            <person name="Kennedy M."/>
            <person name="Barry K."/>
            <person name="Grigoriev I.V."/>
            <person name="Miller A.N."/>
            <person name="O'Donnell K."/>
            <person name="Stajich J.E."/>
            <person name="Bonito G."/>
        </authorList>
    </citation>
    <scope>NUCLEOTIDE SEQUENCE</scope>
    <source>
        <strain evidence="1">MES-2147</strain>
    </source>
</reference>
<dbReference type="SUPFAM" id="SSF52047">
    <property type="entry name" value="RNI-like"/>
    <property type="match status" value="1"/>
</dbReference>
<dbReference type="InterPro" id="IPR032675">
    <property type="entry name" value="LRR_dom_sf"/>
</dbReference>